<dbReference type="OrthoDB" id="416279at2759"/>
<name>A0A1Q9DVD9_SYMMI</name>
<dbReference type="EMBL" id="LSRX01000373">
    <property type="protein sequence ID" value="OLP99147.1"/>
    <property type="molecule type" value="Genomic_DNA"/>
</dbReference>
<evidence type="ECO:0000313" key="3">
    <source>
        <dbReference type="Proteomes" id="UP000186817"/>
    </source>
</evidence>
<feature type="region of interest" description="Disordered" evidence="1">
    <location>
        <begin position="1032"/>
        <end position="1073"/>
    </location>
</feature>
<sequence>MWQKPYFDDSTGTTGITEFLCDMASDSDVSGVDVTATAVHDSPFEESPSMQVDDFTGVDIPFDPQESRDVQGYLESWNRSPTTRSPVPRTRKSRMSILRHQAPSGDRLHMSDLSLETEHHIERDAIGGAMSVKLVSWSEPLKITANHPDVVERNARYLGRLYHEAKVKEPPIMEWTFLANAMQAYTGDKETLFSHAVCMESKQHMFWIHYLREPFSTKAGDSAVHRHTLHFGHGTNTAGVEGIMNSCYLAPATIADGAGAVGHYSQASPWGDSESLKQVFDRVVQSGKWQCPLMVHGFVMTPAGHHVMESGGGSEAQQACMIHAAVHFKRDKKWLLHSDLTTVTSFVIAVKKQFQPLRDHLGRIDLIWVGQCIAENAVVFNKFTRDLQIEGMDILDVRLAQAITAGTLMRALRGENTTHSSGADFNSTLTHMTKNMFPGQDPYLWDNRYMAIKELAKDLAKVVAQKGPSAASQSMLQQIQELQRENAKLKSGRAPSSTFPASPAHTPPPKRVRTPRGSVAACLTPHTGQGSQASGGNPTPPSYRRPKDRHQTVEEKEATARSLADYWKARPAEAVPDDFELVEEEPEGNDDLATVPGSPDLHPEDYEDADYADPLETVQQFERTTQTRFLDECKVENYKVNTINNWVSQRVGKDKMAKVGMDTFCQIQGLSWKTQVCFAGFDMQTTGYLWPERFVDTVQKQERGLCSMRHHALADMLRTALERDDSSISTLDQQASVKQLQRESRRAGQQKLEDLIQQAEVASNRHDQSELYRIINQIASKKRRETVRVRDSEGRLLNKSQEFDTIFQYFQGAFKRQHAFCCPSLRALAQVLEVSFLTNQLLAETVDCTLLNQWVFKIRVPKILAISLRARLLNIVQERLHRIPQYAYCQNKFIDQAICRVARHCKKIRAIVKLSTVSVHDRRAGVQPAMCMGGIMISLDPSRAFDLLSRSSRRAVQVPLDLCTAIIAMRTAWLYERLAEETGEAWAHEFLTMFADDRLIQHLPMEAEDRAGVGQREMEILELNSHITRAAERWTRSRRSGTSGQRRSGTRSTPESLKVGLDQRQRELDDPTTPGMEKYKGLSWVVDGDNALSPCWNYLEWSSGEKGPDQLRIVYATKVLTIKVMPGLPSMITLMCWKRDCMISQSVQLASNQFALDVLIVIG</sequence>
<dbReference type="AlphaFoldDB" id="A0A1Q9DVD9"/>
<evidence type="ECO:0000256" key="1">
    <source>
        <dbReference type="SAM" id="MobiDB-lite"/>
    </source>
</evidence>
<protein>
    <submittedName>
        <fullName evidence="2">Uncharacterized protein</fullName>
    </submittedName>
</protein>
<organism evidence="2 3">
    <name type="scientific">Symbiodinium microadriaticum</name>
    <name type="common">Dinoflagellate</name>
    <name type="synonym">Zooxanthella microadriatica</name>
    <dbReference type="NCBI Taxonomy" id="2951"/>
    <lineage>
        <taxon>Eukaryota</taxon>
        <taxon>Sar</taxon>
        <taxon>Alveolata</taxon>
        <taxon>Dinophyceae</taxon>
        <taxon>Suessiales</taxon>
        <taxon>Symbiodiniaceae</taxon>
        <taxon>Symbiodinium</taxon>
    </lineage>
</organism>
<feature type="region of interest" description="Disordered" evidence="1">
    <location>
        <begin position="484"/>
        <end position="560"/>
    </location>
</feature>
<feature type="compositionally biased region" description="Low complexity" evidence="1">
    <location>
        <begin position="1040"/>
        <end position="1053"/>
    </location>
</feature>
<keyword evidence="3" id="KW-1185">Reference proteome</keyword>
<reference evidence="2 3" key="1">
    <citation type="submission" date="2016-02" db="EMBL/GenBank/DDBJ databases">
        <title>Genome analysis of coral dinoflagellate symbionts highlights evolutionary adaptations to a symbiotic lifestyle.</title>
        <authorList>
            <person name="Aranda M."/>
            <person name="Li Y."/>
            <person name="Liew Y.J."/>
            <person name="Baumgarten S."/>
            <person name="Simakov O."/>
            <person name="Wilson M."/>
            <person name="Piel J."/>
            <person name="Ashoor H."/>
            <person name="Bougouffa S."/>
            <person name="Bajic V.B."/>
            <person name="Ryu T."/>
            <person name="Ravasi T."/>
            <person name="Bayer T."/>
            <person name="Micklem G."/>
            <person name="Kim H."/>
            <person name="Bhak J."/>
            <person name="Lajeunesse T.C."/>
            <person name="Voolstra C.R."/>
        </authorList>
    </citation>
    <scope>NUCLEOTIDE SEQUENCE [LARGE SCALE GENOMIC DNA]</scope>
    <source>
        <strain evidence="2 3">CCMP2467</strain>
    </source>
</reference>
<feature type="compositionally biased region" description="Basic and acidic residues" evidence="1">
    <location>
        <begin position="549"/>
        <end position="559"/>
    </location>
</feature>
<evidence type="ECO:0000313" key="2">
    <source>
        <dbReference type="EMBL" id="OLP99147.1"/>
    </source>
</evidence>
<comment type="caution">
    <text evidence="2">The sequence shown here is derived from an EMBL/GenBank/DDBJ whole genome shotgun (WGS) entry which is preliminary data.</text>
</comment>
<accession>A0A1Q9DVD9</accession>
<feature type="compositionally biased region" description="Polar residues" evidence="1">
    <location>
        <begin position="526"/>
        <end position="537"/>
    </location>
</feature>
<dbReference type="Proteomes" id="UP000186817">
    <property type="component" value="Unassembled WGS sequence"/>
</dbReference>
<proteinExistence type="predicted"/>
<gene>
    <name evidence="2" type="ORF">AK812_SmicGene18326</name>
</gene>